<comment type="catalytic activity">
    <reaction evidence="2">
        <text>a D-aminoacyl-tRNA + H2O = a tRNA + a D-alpha-amino acid + H(+)</text>
        <dbReference type="Rhea" id="RHEA:13953"/>
        <dbReference type="Rhea" id="RHEA-COMP:10123"/>
        <dbReference type="Rhea" id="RHEA-COMP:10124"/>
        <dbReference type="ChEBI" id="CHEBI:15377"/>
        <dbReference type="ChEBI" id="CHEBI:15378"/>
        <dbReference type="ChEBI" id="CHEBI:59871"/>
        <dbReference type="ChEBI" id="CHEBI:78442"/>
        <dbReference type="ChEBI" id="CHEBI:79333"/>
        <dbReference type="EC" id="3.1.1.96"/>
    </reaction>
</comment>
<comment type="domain">
    <text evidence="2">A Gly-cisPro motif from one monomer fits into the active site of the other monomer to allow specific chiral rejection of L-amino acids.</text>
</comment>
<evidence type="ECO:0000313" key="4">
    <source>
        <dbReference type="Proteomes" id="UP000183945"/>
    </source>
</evidence>
<proteinExistence type="inferred from homology"/>
<sequence length="150" mass="16697">MRVVLQRVSKASVSVNQEINAVMRQGLLILLGIEAEDTQEDIDWLCNKIVKMRIFNDDDDAMNLSLLDVEGDAIVVSQFTLHASTKKGNRPSFIKAAKPDMAFSLYEDFAKKLKECLGKEVGTGKFGAHMNVELINDGPVTIIIDSKQRE</sequence>
<dbReference type="HAMAP" id="MF_00518">
    <property type="entry name" value="Deacylase_Dtd"/>
    <property type="match status" value="1"/>
</dbReference>
<dbReference type="EC" id="3.1.1.96" evidence="2"/>
<comment type="function">
    <text evidence="2">An aminoacyl-tRNA editing enzyme that deacylates mischarged D-aminoacyl-tRNAs. Also deacylates mischarged glycyl-tRNA(Ala), protecting cells against glycine mischarging by AlaRS. Acts via tRNA-based rather than protein-based catalysis; rejects L-amino acids rather than detecting D-amino acids in the active site. By recycling D-aminoacyl-tRNA to D-amino acids and free tRNA molecules, this enzyme counteracts the toxicity associated with the formation of D-aminoacyl-tRNA entities in vivo and helps enforce protein L-homochirality.</text>
</comment>
<feature type="short sequence motif" description="Gly-cisPro motif, important for rejection of L-amino acids" evidence="2">
    <location>
        <begin position="138"/>
        <end position="139"/>
    </location>
</feature>
<dbReference type="FunFam" id="3.50.80.10:FF:000001">
    <property type="entry name" value="D-aminoacyl-tRNA deacylase"/>
    <property type="match status" value="1"/>
</dbReference>
<accession>A0A1M5GEB6</accession>
<dbReference type="RefSeq" id="WP_072878611.1">
    <property type="nucleotide sequence ID" value="NZ_FQVT01000004.1"/>
</dbReference>
<evidence type="ECO:0000256" key="1">
    <source>
        <dbReference type="ARBA" id="ARBA00009673"/>
    </source>
</evidence>
<dbReference type="Gene3D" id="3.50.80.10">
    <property type="entry name" value="D-tyrosyl-tRNA(Tyr) deacylase"/>
    <property type="match status" value="1"/>
</dbReference>
<keyword evidence="2" id="KW-0694">RNA-binding</keyword>
<dbReference type="STRING" id="1073325.SAMN05444483_104114"/>
<comment type="subcellular location">
    <subcellularLocation>
        <location evidence="2">Cytoplasm</location>
    </subcellularLocation>
</comment>
<dbReference type="GO" id="GO:0043908">
    <property type="term" value="F:Ser(Gly)-tRNA(Ala) hydrolase activity"/>
    <property type="evidence" value="ECO:0007669"/>
    <property type="project" value="UniProtKB-UniRule"/>
</dbReference>
<keyword evidence="2" id="KW-0820">tRNA-binding</keyword>
<dbReference type="SUPFAM" id="SSF69500">
    <property type="entry name" value="DTD-like"/>
    <property type="match status" value="1"/>
</dbReference>
<evidence type="ECO:0000313" key="3">
    <source>
        <dbReference type="EMBL" id="SHG01831.1"/>
    </source>
</evidence>
<evidence type="ECO:0000256" key="2">
    <source>
        <dbReference type="HAMAP-Rule" id="MF_00518"/>
    </source>
</evidence>
<dbReference type="EC" id="3.1.1.-" evidence="2"/>
<comment type="subunit">
    <text evidence="2">Homodimer.</text>
</comment>
<dbReference type="EMBL" id="FQVT01000004">
    <property type="protein sequence ID" value="SHG01831.1"/>
    <property type="molecule type" value="Genomic_DNA"/>
</dbReference>
<keyword evidence="2" id="KW-0963">Cytoplasm</keyword>
<dbReference type="InterPro" id="IPR023509">
    <property type="entry name" value="DTD-like_sf"/>
</dbReference>
<dbReference type="PANTHER" id="PTHR10472">
    <property type="entry name" value="D-TYROSYL-TRNA TYR DEACYLASE"/>
    <property type="match status" value="1"/>
</dbReference>
<dbReference type="NCBIfam" id="TIGR00256">
    <property type="entry name" value="D-aminoacyl-tRNA deacylase"/>
    <property type="match status" value="1"/>
</dbReference>
<protein>
    <recommendedName>
        <fullName evidence="2">D-aminoacyl-tRNA deacylase</fullName>
        <shortName evidence="2">DTD</shortName>
        <ecNumber evidence="2">3.1.1.96</ecNumber>
    </recommendedName>
    <alternativeName>
        <fullName evidence="2">Gly-tRNA(Ala) deacylase</fullName>
        <ecNumber evidence="2">3.1.1.-</ecNumber>
    </alternativeName>
</protein>
<dbReference type="OrthoDB" id="9801395at2"/>
<dbReference type="Proteomes" id="UP000183945">
    <property type="component" value="Unassembled WGS sequence"/>
</dbReference>
<organism evidence="3 4">
    <name type="scientific">Salegentibacter echinorum</name>
    <dbReference type="NCBI Taxonomy" id="1073325"/>
    <lineage>
        <taxon>Bacteria</taxon>
        <taxon>Pseudomonadati</taxon>
        <taxon>Bacteroidota</taxon>
        <taxon>Flavobacteriia</taxon>
        <taxon>Flavobacteriales</taxon>
        <taxon>Flavobacteriaceae</taxon>
        <taxon>Salegentibacter</taxon>
    </lineage>
</organism>
<dbReference type="GO" id="GO:0005737">
    <property type="term" value="C:cytoplasm"/>
    <property type="evidence" value="ECO:0007669"/>
    <property type="project" value="UniProtKB-SubCell"/>
</dbReference>
<dbReference type="Pfam" id="PF02580">
    <property type="entry name" value="Tyr_Deacylase"/>
    <property type="match status" value="1"/>
</dbReference>
<reference evidence="4" key="1">
    <citation type="submission" date="2016-11" db="EMBL/GenBank/DDBJ databases">
        <authorList>
            <person name="Varghese N."/>
            <person name="Submissions S."/>
        </authorList>
    </citation>
    <scope>NUCLEOTIDE SEQUENCE [LARGE SCALE GENOMIC DNA]</scope>
    <source>
        <strain evidence="4">DSM 24579</strain>
    </source>
</reference>
<name>A0A1M5GEB6_SALEC</name>
<dbReference type="GO" id="GO:0000049">
    <property type="term" value="F:tRNA binding"/>
    <property type="evidence" value="ECO:0007669"/>
    <property type="project" value="UniProtKB-UniRule"/>
</dbReference>
<gene>
    <name evidence="2" type="primary">dtd</name>
    <name evidence="3" type="ORF">SAMN05444483_104114</name>
</gene>
<dbReference type="GO" id="GO:0106026">
    <property type="term" value="F:Gly-tRNA(Ala) deacylase activity"/>
    <property type="evidence" value="ECO:0007669"/>
    <property type="project" value="UniProtKB-UniRule"/>
</dbReference>
<comment type="catalytic activity">
    <reaction evidence="2">
        <text>glycyl-tRNA(Ala) + H2O = tRNA(Ala) + glycine + H(+)</text>
        <dbReference type="Rhea" id="RHEA:53744"/>
        <dbReference type="Rhea" id="RHEA-COMP:9657"/>
        <dbReference type="Rhea" id="RHEA-COMP:13640"/>
        <dbReference type="ChEBI" id="CHEBI:15377"/>
        <dbReference type="ChEBI" id="CHEBI:15378"/>
        <dbReference type="ChEBI" id="CHEBI:57305"/>
        <dbReference type="ChEBI" id="CHEBI:78442"/>
        <dbReference type="ChEBI" id="CHEBI:78522"/>
    </reaction>
</comment>
<keyword evidence="4" id="KW-1185">Reference proteome</keyword>
<comment type="similarity">
    <text evidence="1 2">Belongs to the DTD family.</text>
</comment>
<dbReference type="AlphaFoldDB" id="A0A1M5GEB6"/>
<keyword evidence="2" id="KW-0378">Hydrolase</keyword>
<dbReference type="PANTHER" id="PTHR10472:SF5">
    <property type="entry name" value="D-AMINOACYL-TRNA DEACYLASE 1"/>
    <property type="match status" value="1"/>
</dbReference>
<dbReference type="GO" id="GO:0051500">
    <property type="term" value="F:D-tyrosyl-tRNA(Tyr) deacylase activity"/>
    <property type="evidence" value="ECO:0007669"/>
    <property type="project" value="TreeGrafter"/>
</dbReference>
<dbReference type="InterPro" id="IPR003732">
    <property type="entry name" value="Daa-tRNA_deacyls_DTD"/>
</dbReference>
<dbReference type="GO" id="GO:0019478">
    <property type="term" value="P:D-amino acid catabolic process"/>
    <property type="evidence" value="ECO:0007669"/>
    <property type="project" value="UniProtKB-UniRule"/>
</dbReference>